<organism evidence="15">
    <name type="scientific">Diaemus youngi</name>
    <name type="common">White-winged vampire bat</name>
    <dbReference type="NCBI Taxonomy" id="148087"/>
    <lineage>
        <taxon>Eukaryota</taxon>
        <taxon>Metazoa</taxon>
        <taxon>Chordata</taxon>
        <taxon>Craniata</taxon>
        <taxon>Vertebrata</taxon>
        <taxon>Euteleostomi</taxon>
        <taxon>Mammalia</taxon>
        <taxon>Eutheria</taxon>
        <taxon>Laurasiatheria</taxon>
        <taxon>Chiroptera</taxon>
        <taxon>Yangochiroptera</taxon>
        <taxon>Phyllostomidae</taxon>
        <taxon>Desmodontinae</taxon>
        <taxon>Diaemus</taxon>
    </lineage>
</organism>
<keyword evidence="4 13" id="KW-0138">CF(0)</keyword>
<keyword evidence="3 13" id="KW-0813">Transport</keyword>
<sequence length="66" mass="7582">MPQLDTSTWTTTILSTVLTLFIIMQLKISSHLYYTSPESKSTKTTTSQTPWETKWTKTYLPLSLPL</sequence>
<keyword evidence="7 14" id="KW-1133">Transmembrane helix</keyword>
<keyword evidence="9 13" id="KW-0406">Ion transport</keyword>
<dbReference type="PANTHER" id="PTHR13722">
    <property type="entry name" value="ATP SYNTHASE PROTEIN 8"/>
    <property type="match status" value="1"/>
</dbReference>
<dbReference type="InterPro" id="IPR039017">
    <property type="entry name" value="ATP8_mammal"/>
</dbReference>
<geneLocation type="mitochondrion" evidence="15"/>
<dbReference type="GeneID" id="36271931"/>
<evidence type="ECO:0000256" key="9">
    <source>
        <dbReference type="ARBA" id="ARBA00023065"/>
    </source>
</evidence>
<dbReference type="Pfam" id="PF00895">
    <property type="entry name" value="ATP-synt_8"/>
    <property type="match status" value="1"/>
</dbReference>
<evidence type="ECO:0000256" key="4">
    <source>
        <dbReference type="ARBA" id="ARBA00022547"/>
    </source>
</evidence>
<dbReference type="PANTHER" id="PTHR13722:SF0">
    <property type="entry name" value="ATP SYNTHASE PROTEIN 8"/>
    <property type="match status" value="1"/>
</dbReference>
<evidence type="ECO:0000256" key="5">
    <source>
        <dbReference type="ARBA" id="ARBA00022692"/>
    </source>
</evidence>
<dbReference type="EMBL" id="KU743906">
    <property type="protein sequence ID" value="AOS49690.1"/>
    <property type="molecule type" value="Genomic_DNA"/>
</dbReference>
<accession>A0A342YUY2</accession>
<evidence type="ECO:0000256" key="3">
    <source>
        <dbReference type="ARBA" id="ARBA00022448"/>
    </source>
</evidence>
<evidence type="ECO:0000256" key="14">
    <source>
        <dbReference type="SAM" id="Phobius"/>
    </source>
</evidence>
<evidence type="ECO:0000256" key="12">
    <source>
        <dbReference type="ARBA" id="ARBA00023310"/>
    </source>
</evidence>
<proteinExistence type="inferred from homology"/>
<evidence type="ECO:0000256" key="1">
    <source>
        <dbReference type="ARBA" id="ARBA00004304"/>
    </source>
</evidence>
<keyword evidence="6 13" id="KW-0375">Hydrogen ion transport</keyword>
<comment type="similarity">
    <text evidence="2 13">Belongs to the ATPase protein 8 family.</text>
</comment>
<dbReference type="GO" id="GO:0015078">
    <property type="term" value="F:proton transmembrane transporter activity"/>
    <property type="evidence" value="ECO:0007669"/>
    <property type="project" value="InterPro"/>
</dbReference>
<feature type="transmembrane region" description="Helical" evidence="14">
    <location>
        <begin position="6"/>
        <end position="24"/>
    </location>
</feature>
<keyword evidence="8" id="KW-0007">Acetylation</keyword>
<dbReference type="InterPro" id="IPR001421">
    <property type="entry name" value="ATP8_metazoa"/>
</dbReference>
<evidence type="ECO:0000256" key="2">
    <source>
        <dbReference type="ARBA" id="ARBA00008892"/>
    </source>
</evidence>
<keyword evidence="12" id="KW-0066">ATP synthesis</keyword>
<comment type="subcellular location">
    <subcellularLocation>
        <location evidence="1 13">Mitochondrion membrane</location>
        <topology evidence="1 13">Single-pass membrane protein</topology>
    </subcellularLocation>
</comment>
<keyword evidence="5 13" id="KW-0812">Transmembrane</keyword>
<evidence type="ECO:0000256" key="6">
    <source>
        <dbReference type="ARBA" id="ARBA00022781"/>
    </source>
</evidence>
<dbReference type="GO" id="GO:0015986">
    <property type="term" value="P:proton motive force-driven ATP synthesis"/>
    <property type="evidence" value="ECO:0007669"/>
    <property type="project" value="InterPro"/>
</dbReference>
<keyword evidence="11 14" id="KW-0472">Membrane</keyword>
<dbReference type="GO" id="GO:0045259">
    <property type="term" value="C:proton-transporting ATP synthase complex"/>
    <property type="evidence" value="ECO:0007669"/>
    <property type="project" value="UniProtKB-KW"/>
</dbReference>
<evidence type="ECO:0000256" key="11">
    <source>
        <dbReference type="ARBA" id="ARBA00023136"/>
    </source>
</evidence>
<keyword evidence="10 13" id="KW-0496">Mitochondrion</keyword>
<dbReference type="CTD" id="4509"/>
<reference evidence="15" key="1">
    <citation type="submission" date="2016-02" db="EMBL/GenBank/DDBJ databases">
        <title>In cold blood: compositional bias and positive selection drive the high evolutionary rate of vampire bats mitochondrial genomes.</title>
        <authorList>
            <person name="Botero-Castro F."/>
            <person name="Tilak M.-K."/>
            <person name="Justy F."/>
            <person name="Catzeflis F."/>
            <person name="Delsuc F."/>
            <person name="Douzery E.J.P."/>
        </authorList>
    </citation>
    <scope>NUCLEOTIDE SEQUENCE</scope>
</reference>
<gene>
    <name evidence="15" type="primary">ATP8</name>
</gene>
<dbReference type="GO" id="GO:0031966">
    <property type="term" value="C:mitochondrial membrane"/>
    <property type="evidence" value="ECO:0007669"/>
    <property type="project" value="UniProtKB-SubCell"/>
</dbReference>
<evidence type="ECO:0000313" key="15">
    <source>
        <dbReference type="EMBL" id="AOS49690.1"/>
    </source>
</evidence>
<protein>
    <recommendedName>
        <fullName evidence="13">ATP synthase complex subunit 8</fullName>
    </recommendedName>
</protein>
<dbReference type="AlphaFoldDB" id="A0A342YUY2"/>
<evidence type="ECO:0000256" key="7">
    <source>
        <dbReference type="ARBA" id="ARBA00022989"/>
    </source>
</evidence>
<evidence type="ECO:0000256" key="13">
    <source>
        <dbReference type="RuleBase" id="RU003661"/>
    </source>
</evidence>
<name>A0A342YUY2_DIAYO</name>
<evidence type="ECO:0000256" key="8">
    <source>
        <dbReference type="ARBA" id="ARBA00022990"/>
    </source>
</evidence>
<evidence type="ECO:0000256" key="10">
    <source>
        <dbReference type="ARBA" id="ARBA00023128"/>
    </source>
</evidence>
<dbReference type="RefSeq" id="YP_009466891.1">
    <property type="nucleotide sequence ID" value="NC_037133.1"/>
</dbReference>